<dbReference type="Pfam" id="PF01607">
    <property type="entry name" value="CBM_14"/>
    <property type="match status" value="1"/>
</dbReference>
<proteinExistence type="predicted"/>
<dbReference type="InterPro" id="IPR036508">
    <property type="entry name" value="Chitin-bd_dom_sf"/>
</dbReference>
<dbReference type="AlphaFoldDB" id="A0A0R3QFT9"/>
<reference evidence="4" key="1">
    <citation type="submission" date="2017-02" db="UniProtKB">
        <authorList>
            <consortium name="WormBaseParasite"/>
        </authorList>
    </citation>
    <scope>IDENTIFICATION</scope>
</reference>
<dbReference type="GO" id="GO:0005576">
    <property type="term" value="C:extracellular region"/>
    <property type="evidence" value="ECO:0007669"/>
    <property type="project" value="InterPro"/>
</dbReference>
<evidence type="ECO:0000313" key="3">
    <source>
        <dbReference type="Proteomes" id="UP000280834"/>
    </source>
</evidence>
<protein>
    <submittedName>
        <fullName evidence="4">Chitin-binding type-2 domain-containing protein</fullName>
    </submittedName>
</protein>
<feature type="domain" description="Chitin-binding type-2" evidence="1">
    <location>
        <begin position="72"/>
        <end position="118"/>
    </location>
</feature>
<dbReference type="STRING" id="42155.A0A0R3QFT9"/>
<dbReference type="PROSITE" id="PS50940">
    <property type="entry name" value="CHIT_BIND_II"/>
    <property type="match status" value="1"/>
</dbReference>
<evidence type="ECO:0000313" key="2">
    <source>
        <dbReference type="EMBL" id="VDO16919.1"/>
    </source>
</evidence>
<dbReference type="GO" id="GO:0008061">
    <property type="term" value="F:chitin binding"/>
    <property type="evidence" value="ECO:0007669"/>
    <property type="project" value="InterPro"/>
</dbReference>
<reference evidence="2 3" key="2">
    <citation type="submission" date="2018-11" db="EMBL/GenBank/DDBJ databases">
        <authorList>
            <consortium name="Pathogen Informatics"/>
        </authorList>
    </citation>
    <scope>NUCLEOTIDE SEQUENCE [LARGE SCALE GENOMIC DNA]</scope>
</reference>
<dbReference type="WBParaSite" id="BTMF_0000523701-mRNA-1">
    <property type="protein sequence ID" value="BTMF_0000523701-mRNA-1"/>
    <property type="gene ID" value="BTMF_0000523701"/>
</dbReference>
<dbReference type="SUPFAM" id="SSF57625">
    <property type="entry name" value="Invertebrate chitin-binding proteins"/>
    <property type="match status" value="1"/>
</dbReference>
<evidence type="ECO:0000259" key="1">
    <source>
        <dbReference type="PROSITE" id="PS50940"/>
    </source>
</evidence>
<dbReference type="Proteomes" id="UP000280834">
    <property type="component" value="Unassembled WGS sequence"/>
</dbReference>
<accession>A0A0R3QFT9</accession>
<name>A0A0R3QFT9_9BILA</name>
<organism evidence="4">
    <name type="scientific">Brugia timori</name>
    <dbReference type="NCBI Taxonomy" id="42155"/>
    <lineage>
        <taxon>Eukaryota</taxon>
        <taxon>Metazoa</taxon>
        <taxon>Ecdysozoa</taxon>
        <taxon>Nematoda</taxon>
        <taxon>Chromadorea</taxon>
        <taxon>Rhabditida</taxon>
        <taxon>Spirurina</taxon>
        <taxon>Spiruromorpha</taxon>
        <taxon>Filarioidea</taxon>
        <taxon>Onchocercidae</taxon>
        <taxon>Brugia</taxon>
    </lineage>
</organism>
<dbReference type="InterPro" id="IPR002557">
    <property type="entry name" value="Chitin-bd_dom"/>
</dbReference>
<sequence>MPEIFKEISVSGADVNYCEYARVQCTNELATNGQMDQMPIEKQPETVVESQFQEENGDLLCVPEVSGSRIDSVRCDNLDDGLYALDCSDKVAICSAGWKRIYGCPQGQFFIPALGKCDESWKWVSFQFVIKSV</sequence>
<keyword evidence="3" id="KW-1185">Reference proteome</keyword>
<dbReference type="EMBL" id="UZAG01004501">
    <property type="protein sequence ID" value="VDO16919.1"/>
    <property type="molecule type" value="Genomic_DNA"/>
</dbReference>
<gene>
    <name evidence="2" type="ORF">BTMF_LOCUS4523</name>
</gene>
<evidence type="ECO:0000313" key="4">
    <source>
        <dbReference type="WBParaSite" id="BTMF_0000523701-mRNA-1"/>
    </source>
</evidence>